<accession>A0A1U9NNC9</accession>
<gene>
    <name evidence="1" type="ORF">STSP2_02496</name>
</gene>
<dbReference type="KEGG" id="alus:STSP2_02496"/>
<proteinExistence type="predicted"/>
<dbReference type="AlphaFoldDB" id="A0A1U9NNC9"/>
<dbReference type="EMBL" id="CP019791">
    <property type="protein sequence ID" value="AQT69307.1"/>
    <property type="molecule type" value="Genomic_DNA"/>
</dbReference>
<dbReference type="PROSITE" id="PS51257">
    <property type="entry name" value="PROKAR_LIPOPROTEIN"/>
    <property type="match status" value="1"/>
</dbReference>
<name>A0A1U9NNC9_9BACT</name>
<evidence type="ECO:0000313" key="2">
    <source>
        <dbReference type="Proteomes" id="UP000189674"/>
    </source>
</evidence>
<organism evidence="1 2">
    <name type="scientific">Anaerohalosphaera lusitana</name>
    <dbReference type="NCBI Taxonomy" id="1936003"/>
    <lineage>
        <taxon>Bacteria</taxon>
        <taxon>Pseudomonadati</taxon>
        <taxon>Planctomycetota</taxon>
        <taxon>Phycisphaerae</taxon>
        <taxon>Sedimentisphaerales</taxon>
        <taxon>Anaerohalosphaeraceae</taxon>
        <taxon>Anaerohalosphaera</taxon>
    </lineage>
</organism>
<dbReference type="Proteomes" id="UP000189674">
    <property type="component" value="Chromosome"/>
</dbReference>
<keyword evidence="2" id="KW-1185">Reference proteome</keyword>
<reference evidence="2" key="1">
    <citation type="submission" date="2017-02" db="EMBL/GenBank/DDBJ databases">
        <title>Comparative genomics and description of representatives of a novel lineage of planctomycetes thriving in anoxic sediments.</title>
        <authorList>
            <person name="Spring S."/>
            <person name="Bunk B."/>
            <person name="Sproer C."/>
        </authorList>
    </citation>
    <scope>NUCLEOTIDE SEQUENCE [LARGE SCALE GENOMIC DNA]</scope>
    <source>
        <strain evidence="2">ST-NAGAB-D1</strain>
    </source>
</reference>
<protein>
    <recommendedName>
        <fullName evidence="3">Lipoprotein</fullName>
    </recommendedName>
</protein>
<evidence type="ECO:0008006" key="3">
    <source>
        <dbReference type="Google" id="ProtNLM"/>
    </source>
</evidence>
<dbReference type="RefSeq" id="WP_146663000.1">
    <property type="nucleotide sequence ID" value="NZ_CP019791.1"/>
</dbReference>
<evidence type="ECO:0000313" key="1">
    <source>
        <dbReference type="EMBL" id="AQT69307.1"/>
    </source>
</evidence>
<sequence>MTRYKHKILGFLFAAAICSTFIGCKETSTRQSTSTSELLKGLANLKGYALINCKFTIESERKRDILPAPSDFKVIIRGYADLSQAGMLSLKNDYSFEPIDRNMLPVKLNEIVPPGKLLYSKEFNNTFSSNKPMYYNGFVVIRQNDEKNRVYFLTTDLDHDLKMSK</sequence>